<keyword evidence="3 14" id="KW-0813">Transport</keyword>
<dbReference type="InterPro" id="IPR037066">
    <property type="entry name" value="Plug_dom_sf"/>
</dbReference>
<comment type="similarity">
    <text evidence="2 14 15">Belongs to the TonB-dependent receptor family.</text>
</comment>
<dbReference type="AlphaFoldDB" id="A0A1H7FIG1"/>
<evidence type="ECO:0000256" key="15">
    <source>
        <dbReference type="RuleBase" id="RU003357"/>
    </source>
</evidence>
<evidence type="ECO:0000256" key="4">
    <source>
        <dbReference type="ARBA" id="ARBA00022452"/>
    </source>
</evidence>
<evidence type="ECO:0000256" key="11">
    <source>
        <dbReference type="ARBA" id="ARBA00023136"/>
    </source>
</evidence>
<dbReference type="Proteomes" id="UP000199120">
    <property type="component" value="Unassembled WGS sequence"/>
</dbReference>
<feature type="domain" description="TonB-dependent receptor-like beta-barrel" evidence="17">
    <location>
        <begin position="273"/>
        <end position="713"/>
    </location>
</feature>
<feature type="chain" id="PRO_5030028883" evidence="16">
    <location>
        <begin position="37"/>
        <end position="742"/>
    </location>
</feature>
<evidence type="ECO:0000256" key="1">
    <source>
        <dbReference type="ARBA" id="ARBA00004571"/>
    </source>
</evidence>
<evidence type="ECO:0000256" key="5">
    <source>
        <dbReference type="ARBA" id="ARBA00022496"/>
    </source>
</evidence>
<dbReference type="InterPro" id="IPR010105">
    <property type="entry name" value="TonB_sidphr_rcpt"/>
</dbReference>
<evidence type="ECO:0000256" key="14">
    <source>
        <dbReference type="PROSITE-ProRule" id="PRU01360"/>
    </source>
</evidence>
<dbReference type="GO" id="GO:0015344">
    <property type="term" value="F:siderophore uptake transmembrane transporter activity"/>
    <property type="evidence" value="ECO:0007669"/>
    <property type="project" value="TreeGrafter"/>
</dbReference>
<dbReference type="FunFam" id="2.40.170.20:FF:000005">
    <property type="entry name" value="TonB-dependent siderophore receptor"/>
    <property type="match status" value="1"/>
</dbReference>
<keyword evidence="10 15" id="KW-0798">TonB box</keyword>
<dbReference type="GO" id="GO:0009279">
    <property type="term" value="C:cell outer membrane"/>
    <property type="evidence" value="ECO:0007669"/>
    <property type="project" value="UniProtKB-SubCell"/>
</dbReference>
<accession>A0A1H7FIG1</accession>
<evidence type="ECO:0000256" key="8">
    <source>
        <dbReference type="ARBA" id="ARBA00023004"/>
    </source>
</evidence>
<dbReference type="SUPFAM" id="SSF56935">
    <property type="entry name" value="Porins"/>
    <property type="match status" value="1"/>
</dbReference>
<feature type="domain" description="TonB-dependent receptor plug" evidence="18">
    <location>
        <begin position="98"/>
        <end position="200"/>
    </location>
</feature>
<keyword evidence="5" id="KW-0410">Iron transport</keyword>
<evidence type="ECO:0000256" key="6">
    <source>
        <dbReference type="ARBA" id="ARBA00022692"/>
    </source>
</evidence>
<dbReference type="CDD" id="cd01347">
    <property type="entry name" value="ligand_gated_channel"/>
    <property type="match status" value="1"/>
</dbReference>
<proteinExistence type="inferred from homology"/>
<dbReference type="InterPro" id="IPR000531">
    <property type="entry name" value="Beta-barrel_TonB"/>
</dbReference>
<keyword evidence="12" id="KW-0675">Receptor</keyword>
<keyword evidence="11 14" id="KW-0472">Membrane</keyword>
<evidence type="ECO:0000256" key="7">
    <source>
        <dbReference type="ARBA" id="ARBA00022729"/>
    </source>
</evidence>
<evidence type="ECO:0000256" key="9">
    <source>
        <dbReference type="ARBA" id="ARBA00023065"/>
    </source>
</evidence>
<evidence type="ECO:0000313" key="20">
    <source>
        <dbReference type="Proteomes" id="UP000199120"/>
    </source>
</evidence>
<evidence type="ECO:0000256" key="3">
    <source>
        <dbReference type="ARBA" id="ARBA00022448"/>
    </source>
</evidence>
<name>A0A1H7FIG1_9BURK</name>
<evidence type="ECO:0000313" key="19">
    <source>
        <dbReference type="EMBL" id="SEK23910.1"/>
    </source>
</evidence>
<sequence>MAGHMQRRRPVAIAVSNLLSVAAVAGGFALSGSASAADALVAQAPDAASGVPATGAPAADRTLPAVTVTGTRAEAPNGPGTGYVAHNSVAATKTDTPILETPQSISVITRDQMDDYGVTTSVNEAFRYTAGVVTDINGADTKLDSTTNVRGVGRTEYLNGLPLVIGTFVAPAFDPYMLDRIEVVKGPASVLYGQLAPGGIINYVTKQPTDTPLHEVFMQVGNWGHVGGGFDFSGPLDADHRWLYRLTAVGVDTGTQVDHTKDNRVEIAPSITWRPDSATKLTLMADYRRDPNMGFWNKLPAQGTLLPNPAGQIPYNFYSGDLGFNTTESNQASVGYQFEHAFNDNVTVRQNARFMHTGFVFHSVQGDSLDGTTLVRDKFLDESWENSFTLDNQAQVKFDTGPVKHTVLVGLDFQHTVARDTEADAYVQSQDIFNPNYSMALPPYTPGDYYIRNSQSLNQIGVYAQDQINFGHWYATLGARRDYVSSTTDDFLGMTSTSQSNHSFTWRGGLLYRFDSGIAPYFSYSTSFQPTIGTNAYGQPFVPTTGKQYEVGVKFEPRNVNMMVTASLFDIRQQNVLTQDPSNPNNSIQTGEVRSRGAELEAHANLTEDFGIIAAYTYTHAVVTKSNNGDVGNRIFAIPLNAIAVWGEYDFHRGPLAGLGAGLGVRFTSATFDQSNTLRVPSFTLLDAAVHYNLGRVDPRLKGMTVGVTAHNLLNRRYVQSCVNGCYYGLERSVIATAKLDW</sequence>
<dbReference type="Gene3D" id="2.40.170.20">
    <property type="entry name" value="TonB-dependent receptor, beta-barrel domain"/>
    <property type="match status" value="1"/>
</dbReference>
<dbReference type="InterPro" id="IPR036942">
    <property type="entry name" value="Beta-barrel_TonB_sf"/>
</dbReference>
<dbReference type="EMBL" id="FOAJ01000001">
    <property type="protein sequence ID" value="SEK23910.1"/>
    <property type="molecule type" value="Genomic_DNA"/>
</dbReference>
<evidence type="ECO:0000259" key="18">
    <source>
        <dbReference type="Pfam" id="PF07715"/>
    </source>
</evidence>
<dbReference type="GO" id="GO:0015891">
    <property type="term" value="P:siderophore transport"/>
    <property type="evidence" value="ECO:0007669"/>
    <property type="project" value="InterPro"/>
</dbReference>
<keyword evidence="8" id="KW-0408">Iron</keyword>
<dbReference type="Pfam" id="PF00593">
    <property type="entry name" value="TonB_dep_Rec_b-barrel"/>
    <property type="match status" value="1"/>
</dbReference>
<organism evidence="19 20">
    <name type="scientific">Paraburkholderia caballeronis</name>
    <dbReference type="NCBI Taxonomy" id="416943"/>
    <lineage>
        <taxon>Bacteria</taxon>
        <taxon>Pseudomonadati</taxon>
        <taxon>Pseudomonadota</taxon>
        <taxon>Betaproteobacteria</taxon>
        <taxon>Burkholderiales</taxon>
        <taxon>Burkholderiaceae</taxon>
        <taxon>Paraburkholderia</taxon>
    </lineage>
</organism>
<dbReference type="NCBIfam" id="TIGR01783">
    <property type="entry name" value="TonB-siderophor"/>
    <property type="match status" value="1"/>
</dbReference>
<dbReference type="Pfam" id="PF07715">
    <property type="entry name" value="Plug"/>
    <property type="match status" value="1"/>
</dbReference>
<gene>
    <name evidence="19" type="ORF">SAMN05192542_101278</name>
</gene>
<dbReference type="STRING" id="416943.SAMN05445871_5985"/>
<keyword evidence="9" id="KW-0406">Ion transport</keyword>
<evidence type="ECO:0000256" key="16">
    <source>
        <dbReference type="SAM" id="SignalP"/>
    </source>
</evidence>
<dbReference type="PROSITE" id="PS52016">
    <property type="entry name" value="TONB_DEPENDENT_REC_3"/>
    <property type="match status" value="1"/>
</dbReference>
<reference evidence="20" key="1">
    <citation type="submission" date="2016-10" db="EMBL/GenBank/DDBJ databases">
        <authorList>
            <person name="Varghese N."/>
            <person name="Submissions S."/>
        </authorList>
    </citation>
    <scope>NUCLEOTIDE SEQUENCE [LARGE SCALE GENOMIC DNA]</scope>
    <source>
        <strain evidence="20">LMG 26416</strain>
    </source>
</reference>
<dbReference type="FunFam" id="2.170.130.10:FF:000001">
    <property type="entry name" value="Catecholate siderophore TonB-dependent receptor"/>
    <property type="match status" value="1"/>
</dbReference>
<evidence type="ECO:0000256" key="2">
    <source>
        <dbReference type="ARBA" id="ARBA00009810"/>
    </source>
</evidence>
<dbReference type="PANTHER" id="PTHR32552:SF68">
    <property type="entry name" value="FERRICHROME OUTER MEMBRANE TRANSPORTER_PHAGE RECEPTOR"/>
    <property type="match status" value="1"/>
</dbReference>
<evidence type="ECO:0000256" key="12">
    <source>
        <dbReference type="ARBA" id="ARBA00023170"/>
    </source>
</evidence>
<comment type="subcellular location">
    <subcellularLocation>
        <location evidence="1 14">Cell outer membrane</location>
        <topology evidence="1 14">Multi-pass membrane protein</topology>
    </subcellularLocation>
</comment>
<keyword evidence="7 16" id="KW-0732">Signal</keyword>
<dbReference type="PANTHER" id="PTHR32552">
    <property type="entry name" value="FERRICHROME IRON RECEPTOR-RELATED"/>
    <property type="match status" value="1"/>
</dbReference>
<dbReference type="InterPro" id="IPR012910">
    <property type="entry name" value="Plug_dom"/>
</dbReference>
<dbReference type="GO" id="GO:0038023">
    <property type="term" value="F:signaling receptor activity"/>
    <property type="evidence" value="ECO:0007669"/>
    <property type="project" value="InterPro"/>
</dbReference>
<evidence type="ECO:0000256" key="13">
    <source>
        <dbReference type="ARBA" id="ARBA00023237"/>
    </source>
</evidence>
<protein>
    <submittedName>
        <fullName evidence="19">Iron complex outermembrane recepter protein</fullName>
    </submittedName>
</protein>
<keyword evidence="4 14" id="KW-1134">Transmembrane beta strand</keyword>
<keyword evidence="13 14" id="KW-0998">Cell outer membrane</keyword>
<evidence type="ECO:0000259" key="17">
    <source>
        <dbReference type="Pfam" id="PF00593"/>
    </source>
</evidence>
<feature type="signal peptide" evidence="16">
    <location>
        <begin position="1"/>
        <end position="36"/>
    </location>
</feature>
<evidence type="ECO:0000256" key="10">
    <source>
        <dbReference type="ARBA" id="ARBA00023077"/>
    </source>
</evidence>
<dbReference type="Gene3D" id="2.170.130.10">
    <property type="entry name" value="TonB-dependent receptor, plug domain"/>
    <property type="match status" value="1"/>
</dbReference>
<keyword evidence="6 14" id="KW-0812">Transmembrane</keyword>
<keyword evidence="20" id="KW-1185">Reference proteome</keyword>
<dbReference type="InterPro" id="IPR039426">
    <property type="entry name" value="TonB-dep_rcpt-like"/>
</dbReference>